<dbReference type="PROSITE" id="PS51257">
    <property type="entry name" value="PROKAR_LIPOPROTEIN"/>
    <property type="match status" value="1"/>
</dbReference>
<feature type="compositionally biased region" description="Basic and acidic residues" evidence="1">
    <location>
        <begin position="197"/>
        <end position="214"/>
    </location>
</feature>
<dbReference type="InterPro" id="IPR036249">
    <property type="entry name" value="Thioredoxin-like_sf"/>
</dbReference>
<gene>
    <name evidence="4" type="ORF">POL67_38180</name>
</gene>
<evidence type="ECO:0000313" key="4">
    <source>
        <dbReference type="EMBL" id="MDC0747220.1"/>
    </source>
</evidence>
<dbReference type="Proteomes" id="UP001221411">
    <property type="component" value="Unassembled WGS sequence"/>
</dbReference>
<evidence type="ECO:0000256" key="1">
    <source>
        <dbReference type="SAM" id="MobiDB-lite"/>
    </source>
</evidence>
<dbReference type="PROSITE" id="PS51354">
    <property type="entry name" value="GLUTAREDOXIN_2"/>
    <property type="match status" value="1"/>
</dbReference>
<sequence>MNRLGLVAMLALVMLQSAIACSSKKEDDGTTPLATTEELPSLTIGEDTPNLLLTWIDEKGDMHVELKPADVPAEGRTLVRVVVSDREDGTKHLFYVVDLTKKRDDGTYAARTMTRRAWESEVEKRRSAYLAKIAPPPPPSPTGAPSATQGPKPTNEPPVVASDLTVIVYGADWCKPCHQAEDYLRSKGVRVVKKDVEASPEAAREMSDKLEKSGQRGGSIPVIDIRGQILVGFSTRAVDRALAKASSGTAL</sequence>
<dbReference type="SUPFAM" id="SSF52833">
    <property type="entry name" value="Thioredoxin-like"/>
    <property type="match status" value="1"/>
</dbReference>
<dbReference type="Gene3D" id="3.40.30.10">
    <property type="entry name" value="Glutaredoxin"/>
    <property type="match status" value="1"/>
</dbReference>
<feature type="region of interest" description="Disordered" evidence="1">
    <location>
        <begin position="197"/>
        <end position="217"/>
    </location>
</feature>
<proteinExistence type="predicted"/>
<dbReference type="CDD" id="cd02976">
    <property type="entry name" value="NrdH"/>
    <property type="match status" value="1"/>
</dbReference>
<dbReference type="RefSeq" id="WP_271925601.1">
    <property type="nucleotide sequence ID" value="NZ_JAQNDO010000001.1"/>
</dbReference>
<feature type="chain" id="PRO_5046941044" evidence="2">
    <location>
        <begin position="21"/>
        <end position="251"/>
    </location>
</feature>
<comment type="caution">
    <text evidence="4">The sequence shown here is derived from an EMBL/GenBank/DDBJ whole genome shotgun (WGS) entry which is preliminary data.</text>
</comment>
<dbReference type="EMBL" id="JAQNDO010000001">
    <property type="protein sequence ID" value="MDC0747220.1"/>
    <property type="molecule type" value="Genomic_DNA"/>
</dbReference>
<keyword evidence="5" id="KW-1185">Reference proteome</keyword>
<reference evidence="4 5" key="1">
    <citation type="submission" date="2022-11" db="EMBL/GenBank/DDBJ databases">
        <title>Minimal conservation of predation-associated metabolite biosynthetic gene clusters underscores biosynthetic potential of Myxococcota including descriptions for ten novel species: Archangium lansinium sp. nov., Myxococcus landrumus sp. nov., Nannocystis bai.</title>
        <authorList>
            <person name="Ahearne A."/>
            <person name="Stevens C."/>
            <person name="Dowd S."/>
        </authorList>
    </citation>
    <scope>NUCLEOTIDE SEQUENCE [LARGE SCALE GENOMIC DNA]</scope>
    <source>
        <strain evidence="4 5">RJM3</strain>
    </source>
</reference>
<dbReference type="InterPro" id="IPR002109">
    <property type="entry name" value="Glutaredoxin"/>
</dbReference>
<evidence type="ECO:0000259" key="3">
    <source>
        <dbReference type="Pfam" id="PF00462"/>
    </source>
</evidence>
<keyword evidence="2" id="KW-0732">Signal</keyword>
<evidence type="ECO:0000313" key="5">
    <source>
        <dbReference type="Proteomes" id="UP001221411"/>
    </source>
</evidence>
<name>A0ABT5F299_9BACT</name>
<protein>
    <submittedName>
        <fullName evidence="4">Glutaredoxin domain-containing protein</fullName>
    </submittedName>
</protein>
<evidence type="ECO:0000256" key="2">
    <source>
        <dbReference type="SAM" id="SignalP"/>
    </source>
</evidence>
<feature type="signal peptide" evidence="2">
    <location>
        <begin position="1"/>
        <end position="20"/>
    </location>
</feature>
<dbReference type="Pfam" id="PF00462">
    <property type="entry name" value="Glutaredoxin"/>
    <property type="match status" value="1"/>
</dbReference>
<feature type="region of interest" description="Disordered" evidence="1">
    <location>
        <begin position="131"/>
        <end position="158"/>
    </location>
</feature>
<feature type="domain" description="Glutaredoxin" evidence="3">
    <location>
        <begin position="166"/>
        <end position="228"/>
    </location>
</feature>
<accession>A0ABT5F299</accession>
<organism evidence="4 5">
    <name type="scientific">Polyangium mundeleinium</name>
    <dbReference type="NCBI Taxonomy" id="2995306"/>
    <lineage>
        <taxon>Bacteria</taxon>
        <taxon>Pseudomonadati</taxon>
        <taxon>Myxococcota</taxon>
        <taxon>Polyangia</taxon>
        <taxon>Polyangiales</taxon>
        <taxon>Polyangiaceae</taxon>
        <taxon>Polyangium</taxon>
    </lineage>
</organism>